<name>A0ABU5LEX2_9GAMM</name>
<evidence type="ECO:0000259" key="2">
    <source>
        <dbReference type="Pfam" id="PF01266"/>
    </source>
</evidence>
<dbReference type="InterPro" id="IPR036188">
    <property type="entry name" value="FAD/NAD-bd_sf"/>
</dbReference>
<feature type="domain" description="FAD dependent oxidoreductase" evidence="2">
    <location>
        <begin position="10"/>
        <end position="352"/>
    </location>
</feature>
<gene>
    <name evidence="3" type="ORF">N4G40_09420</name>
</gene>
<accession>A0ABU5LEX2</accession>
<organism evidence="3 4">
    <name type="scientific">Pantoea eucrina</name>
    <dbReference type="NCBI Taxonomy" id="472693"/>
    <lineage>
        <taxon>Bacteria</taxon>
        <taxon>Pseudomonadati</taxon>
        <taxon>Pseudomonadota</taxon>
        <taxon>Gammaproteobacteria</taxon>
        <taxon>Enterobacterales</taxon>
        <taxon>Erwiniaceae</taxon>
        <taxon>Pantoea</taxon>
    </lineage>
</organism>
<keyword evidence="4" id="KW-1185">Reference proteome</keyword>
<dbReference type="Proteomes" id="UP001288620">
    <property type="component" value="Unassembled WGS sequence"/>
</dbReference>
<dbReference type="InterPro" id="IPR006076">
    <property type="entry name" value="FAD-dep_OxRdtase"/>
</dbReference>
<sequence length="372" mass="39599">MTQHSVAKTVVVLGGGILGVSTAWQLAKAGARVTLITEAALCSGASGRSLSWLNSAGERSQPYHALRMAGIDRYRTLFARHPDLDWLRFDGALYWADNDEAGTRARHAYEKAHGYASQLVGPESVGSLDPQVNRAALAEVAIANPGEGWVSLPHLAAHLLQEFTACGGEVVEHAGHAQVMTADGRARGVRSEKRGEFRADRVLVACGPWTPAVVAPLGVHIANGSPVSMLVTSTPQPADVRVVMNTPRAAIRPNPGGTLAVDHDWYEHDIVAHPNGEYTLDRAVIDQLMVEAGRLVGEGKPLEAASWKIGLKPIPGDGEPVVGELARVPGCFVVFTHSGATLALILGELLADEILTGTKHPMLATFRPERFS</sequence>
<dbReference type="Gene3D" id="3.30.9.10">
    <property type="entry name" value="D-Amino Acid Oxidase, subunit A, domain 2"/>
    <property type="match status" value="1"/>
</dbReference>
<dbReference type="Pfam" id="PF01266">
    <property type="entry name" value="DAO"/>
    <property type="match status" value="1"/>
</dbReference>
<dbReference type="RefSeq" id="WP_322542464.1">
    <property type="nucleotide sequence ID" value="NZ_JAOBTT010000001.1"/>
</dbReference>
<dbReference type="SUPFAM" id="SSF51905">
    <property type="entry name" value="FAD/NAD(P)-binding domain"/>
    <property type="match status" value="1"/>
</dbReference>
<evidence type="ECO:0000313" key="3">
    <source>
        <dbReference type="EMBL" id="MDZ7278491.1"/>
    </source>
</evidence>
<proteinExistence type="predicted"/>
<evidence type="ECO:0000313" key="4">
    <source>
        <dbReference type="Proteomes" id="UP001288620"/>
    </source>
</evidence>
<dbReference type="EMBL" id="JAOBTT010000001">
    <property type="protein sequence ID" value="MDZ7278491.1"/>
    <property type="molecule type" value="Genomic_DNA"/>
</dbReference>
<dbReference type="Gene3D" id="3.50.50.60">
    <property type="entry name" value="FAD/NAD(P)-binding domain"/>
    <property type="match status" value="1"/>
</dbReference>
<dbReference type="PANTHER" id="PTHR13847:SF289">
    <property type="entry name" value="GLYCINE OXIDASE"/>
    <property type="match status" value="1"/>
</dbReference>
<protein>
    <submittedName>
        <fullName evidence="3">FAD-binding oxidoreductase</fullName>
    </submittedName>
</protein>
<reference evidence="4" key="1">
    <citation type="submission" date="2023-07" db="EMBL/GenBank/DDBJ databases">
        <title>Structural and functional analysis of rice phyllospheric bacteria for their antimicrobial properties and defense elicitation against blast disease.</title>
        <authorList>
            <person name="Sahu K.P."/>
            <person name="Asharani P."/>
            <person name="Kumar M."/>
            <person name="Reddy B."/>
            <person name="Kumar A."/>
        </authorList>
    </citation>
    <scope>NUCLEOTIDE SEQUENCE [LARGE SCALE GENOMIC DNA]</scope>
    <source>
        <strain evidence="4">OsEp_Plm_30P10</strain>
    </source>
</reference>
<dbReference type="PANTHER" id="PTHR13847">
    <property type="entry name" value="SARCOSINE DEHYDROGENASE-RELATED"/>
    <property type="match status" value="1"/>
</dbReference>
<evidence type="ECO:0000256" key="1">
    <source>
        <dbReference type="ARBA" id="ARBA00023002"/>
    </source>
</evidence>
<comment type="caution">
    <text evidence="3">The sequence shown here is derived from an EMBL/GenBank/DDBJ whole genome shotgun (WGS) entry which is preliminary data.</text>
</comment>
<keyword evidence="1" id="KW-0560">Oxidoreductase</keyword>